<dbReference type="EMBL" id="JAODUO010000061">
    <property type="protein sequence ID" value="KAK2191086.1"/>
    <property type="molecule type" value="Genomic_DNA"/>
</dbReference>
<comment type="subcellular location">
    <subcellularLocation>
        <location evidence="1">Cytoplasm</location>
    </subcellularLocation>
</comment>
<keyword evidence="2" id="KW-0963">Cytoplasm</keyword>
<feature type="domain" description="Ig-like" evidence="5">
    <location>
        <begin position="782"/>
        <end position="871"/>
    </location>
</feature>
<feature type="region of interest" description="Disordered" evidence="4">
    <location>
        <begin position="49"/>
        <end position="87"/>
    </location>
</feature>
<evidence type="ECO:0000256" key="3">
    <source>
        <dbReference type="ARBA" id="ARBA00023319"/>
    </source>
</evidence>
<dbReference type="InterPro" id="IPR003598">
    <property type="entry name" value="Ig_sub2"/>
</dbReference>
<feature type="compositionally biased region" description="Polar residues" evidence="4">
    <location>
        <begin position="55"/>
        <end position="65"/>
    </location>
</feature>
<dbReference type="PANTHER" id="PTHR47633:SF4">
    <property type="entry name" value="MYOPALLADIN ISOFORM X1"/>
    <property type="match status" value="1"/>
</dbReference>
<feature type="region of interest" description="Disordered" evidence="4">
    <location>
        <begin position="593"/>
        <end position="674"/>
    </location>
</feature>
<dbReference type="GO" id="GO:0060298">
    <property type="term" value="P:positive regulation of sarcomere organization"/>
    <property type="evidence" value="ECO:0007669"/>
    <property type="project" value="UniProtKB-ARBA"/>
</dbReference>
<feature type="compositionally biased region" description="Low complexity" evidence="4">
    <location>
        <begin position="1170"/>
        <end position="1182"/>
    </location>
</feature>
<feature type="domain" description="Ig-like" evidence="5">
    <location>
        <begin position="1379"/>
        <end position="1468"/>
    </location>
</feature>
<organism evidence="6 7">
    <name type="scientific">Ridgeia piscesae</name>
    <name type="common">Tubeworm</name>
    <dbReference type="NCBI Taxonomy" id="27915"/>
    <lineage>
        <taxon>Eukaryota</taxon>
        <taxon>Metazoa</taxon>
        <taxon>Spiralia</taxon>
        <taxon>Lophotrochozoa</taxon>
        <taxon>Annelida</taxon>
        <taxon>Polychaeta</taxon>
        <taxon>Sedentaria</taxon>
        <taxon>Canalipalpata</taxon>
        <taxon>Sabellida</taxon>
        <taxon>Siboglinidae</taxon>
        <taxon>Ridgeia</taxon>
    </lineage>
</organism>
<keyword evidence="3" id="KW-0393">Immunoglobulin domain</keyword>
<feature type="compositionally biased region" description="Basic and acidic residues" evidence="4">
    <location>
        <begin position="1197"/>
        <end position="1220"/>
    </location>
</feature>
<evidence type="ECO:0000313" key="7">
    <source>
        <dbReference type="Proteomes" id="UP001209878"/>
    </source>
</evidence>
<dbReference type="FunFam" id="2.60.40.10:FF:000107">
    <property type="entry name" value="Myosin, light chain kinase a"/>
    <property type="match status" value="1"/>
</dbReference>
<evidence type="ECO:0000256" key="2">
    <source>
        <dbReference type="ARBA" id="ARBA00022490"/>
    </source>
</evidence>
<accession>A0AAD9PA78</accession>
<feature type="domain" description="Ig-like" evidence="5">
    <location>
        <begin position="909"/>
        <end position="998"/>
    </location>
</feature>
<dbReference type="GO" id="GO:0005737">
    <property type="term" value="C:cytoplasm"/>
    <property type="evidence" value="ECO:0007669"/>
    <property type="project" value="UniProtKB-SubCell"/>
</dbReference>
<sequence length="1473" mass="162945">MVVTTSTTYHRSSAAGPVPDSRPRRATQFGRCQRIAGVPLSSVYSNGSVGSYPSTSASTPTVSRTSTRHYRTSYAAAPSSRGSSIDRDLGSESLLKSEQYFSKLYPSYFAGVDHVVSPRSRAVSVDRQAYGASPLHGSVINYDMSSGGDNYDDLLYRSALSRLDRSPSVPLDVGSAYAASRPVSRPVSRPAGSVGSTRVTRAASVSRVPYSDDDDEADEEFYRRRRQRRMRASSIARYSGHDQEYTAAPSTSRYVGSSASYSTRGVSDYSTPVYHAPTPYELLTPSVPRARASSVSRYSDVGQEYTPYVPPVSSGRGRGGYHLVQLDGTDTLVNDYIQDSQLPFQPDHVHTVVMPKGHKSVEYHSQTATGSDEDRRARAAIQKLMMKTSHLEQAIPELEHYVRLHRDQFPEDTTIVQCLTFFRLKPEQLRRIGESPDVDAYGVRQLEILVIPYGCNVSEVMSRYRPQYSQYKIEYRRSGAFAPGDIEMMTSGDNYTSTPPSTLPYHYSSGSYSSVPTTTWLPYEDYSTTTTTTPSPRLSYENYSYKRVPKMTSLPPKRNKVQKEYERCQAAKVLRDQAREVRKVCQPLEPVRPVSSTISGSPGYARAYSAARQTRRSSVGSLPSEREYRKRVSTSPPSYKHVYTPRRSPRRSSITSLPDISPVSSAPTRRRRHPNIAPQFTSALTSKRCNEGQNVCFSCSLSNEPTSDVIWFKGHRVINEGNKYHISNKHGLLSLEILDVVADDAGLYSVKTTNADGEAACSASLDVYESAWTDTTETTRKPWFIVEVRNQTASLGDKVTLEARCAGKPLPSFTWFRDHNRIQESDRIHIVSDEKGNSRLVIKKLEKADLGLYCCTASNKAGEAKSAATLHTVEHGEPAASEDWKREVSPVPQLRREEGNDEPVKGTKPWFIQTIPSEMSVHIGDPITLNCIIDGDPKPLVKWHKGVRELTYSKRHRVVTEGNHYMMEIRSTIQTDSGQYIAVAENVVGHSQSSCWVNLLPRRTSDDEDMTEIIRTGISVPKLDSDAPYFVKKLPHEEVIAEGDSLEIECRVTEAPHEDVNANIDIKLEGICKEILQTKAKPEETVVEETTAAITTEIQPEETMESETTEATFSFDAPVTNVEDVSTPAEATEAMEMTLNLGETSTVSEAPKEEKPEAASSKEEKKETTTETSSESAPATTDDAVDSSKKKKHKKKEVSSDKAAAEEVVVEEKAEKVSVEKKKKKKKSEKAEEETNVVIELTAQKKSEETSEEVETVVVLEESKTEKMESGEVKEEKVSEGKDEAEALVFDVPLADLTVKAGEEAKLFVKVTSQPEPWVKWFRDGTEIKSSEHYSIYSDGATYGLDIQAVTSEDTGLYLCVASNETASCSCVGQLNIQEEAVSFKDTISACEVDEGKEAKFVCHVTGQPKVTWSKDGQELEAGKNIEMTSEGGECKLVLREVKTTDAGDYSCRITGATATAACSATLAVKAKH</sequence>
<dbReference type="InterPro" id="IPR007110">
    <property type="entry name" value="Ig-like_dom"/>
</dbReference>
<protein>
    <recommendedName>
        <fullName evidence="5">Ig-like domain-containing protein</fullName>
    </recommendedName>
</protein>
<evidence type="ECO:0000259" key="5">
    <source>
        <dbReference type="PROSITE" id="PS50835"/>
    </source>
</evidence>
<gene>
    <name evidence="6" type="ORF">NP493_60g05068</name>
</gene>
<evidence type="ECO:0000256" key="4">
    <source>
        <dbReference type="SAM" id="MobiDB-lite"/>
    </source>
</evidence>
<feature type="domain" description="Ig-like" evidence="5">
    <location>
        <begin position="1287"/>
        <end position="1370"/>
    </location>
</feature>
<name>A0AAD9PA78_RIDPI</name>
<feature type="region of interest" description="Disordered" evidence="4">
    <location>
        <begin position="181"/>
        <end position="200"/>
    </location>
</feature>
<feature type="region of interest" description="Disordered" evidence="4">
    <location>
        <begin position="1142"/>
        <end position="1235"/>
    </location>
</feature>
<dbReference type="SMART" id="SM00408">
    <property type="entry name" value="IGc2"/>
    <property type="match status" value="5"/>
</dbReference>
<comment type="caution">
    <text evidence="6">The sequence shown here is derived from an EMBL/GenBank/DDBJ whole genome shotgun (WGS) entry which is preliminary data.</text>
</comment>
<dbReference type="PANTHER" id="PTHR47633">
    <property type="entry name" value="IMMUNOGLOBULIN"/>
    <property type="match status" value="1"/>
</dbReference>
<dbReference type="Proteomes" id="UP001209878">
    <property type="component" value="Unassembled WGS sequence"/>
</dbReference>
<proteinExistence type="predicted"/>
<dbReference type="InterPro" id="IPR013098">
    <property type="entry name" value="Ig_I-set"/>
</dbReference>
<dbReference type="GO" id="GO:0045989">
    <property type="term" value="P:positive regulation of striated muscle contraction"/>
    <property type="evidence" value="ECO:0007669"/>
    <property type="project" value="UniProtKB-ARBA"/>
</dbReference>
<dbReference type="Pfam" id="PF07679">
    <property type="entry name" value="I-set"/>
    <property type="match status" value="5"/>
</dbReference>
<reference evidence="6" key="1">
    <citation type="journal article" date="2023" name="Mol. Biol. Evol.">
        <title>Third-Generation Sequencing Reveals the Adaptive Role of the Epigenome in Three Deep-Sea Polychaetes.</title>
        <authorList>
            <person name="Perez M."/>
            <person name="Aroh O."/>
            <person name="Sun Y."/>
            <person name="Lan Y."/>
            <person name="Juniper S.K."/>
            <person name="Young C.R."/>
            <person name="Angers B."/>
            <person name="Qian P.Y."/>
        </authorList>
    </citation>
    <scope>NUCLEOTIDE SEQUENCE</scope>
    <source>
        <strain evidence="6">R07B-5</strain>
    </source>
</reference>
<keyword evidence="7" id="KW-1185">Reference proteome</keyword>
<dbReference type="SUPFAM" id="SSF48726">
    <property type="entry name" value="Immunoglobulin"/>
    <property type="match status" value="5"/>
</dbReference>
<evidence type="ECO:0000256" key="1">
    <source>
        <dbReference type="ARBA" id="ARBA00004496"/>
    </source>
</evidence>
<dbReference type="SMART" id="SM00409">
    <property type="entry name" value="IG"/>
    <property type="match status" value="5"/>
</dbReference>
<feature type="region of interest" description="Disordered" evidence="4">
    <location>
        <begin position="1"/>
        <end position="25"/>
    </location>
</feature>
<dbReference type="PROSITE" id="PS50835">
    <property type="entry name" value="IG_LIKE"/>
    <property type="match status" value="5"/>
</dbReference>
<dbReference type="InterPro" id="IPR003599">
    <property type="entry name" value="Ig_sub"/>
</dbReference>
<feature type="domain" description="Ig-like" evidence="5">
    <location>
        <begin position="678"/>
        <end position="766"/>
    </location>
</feature>
<dbReference type="InterPro" id="IPR013783">
    <property type="entry name" value="Ig-like_fold"/>
</dbReference>
<feature type="compositionally biased region" description="Polar residues" evidence="4">
    <location>
        <begin position="1"/>
        <end position="11"/>
    </location>
</feature>
<feature type="compositionally biased region" description="Basic and acidic residues" evidence="4">
    <location>
        <begin position="1150"/>
        <end position="1169"/>
    </location>
</feature>
<evidence type="ECO:0000313" key="6">
    <source>
        <dbReference type="EMBL" id="KAK2191086.1"/>
    </source>
</evidence>
<dbReference type="FunFam" id="2.60.40.10:FF:000425">
    <property type="entry name" value="Myosin light chain kinase"/>
    <property type="match status" value="4"/>
</dbReference>
<dbReference type="Gene3D" id="2.60.40.10">
    <property type="entry name" value="Immunoglobulins"/>
    <property type="match status" value="5"/>
</dbReference>
<dbReference type="InterPro" id="IPR036179">
    <property type="entry name" value="Ig-like_dom_sf"/>
</dbReference>